<organism evidence="2 3">
    <name type="scientific">Pleurodeles waltl</name>
    <name type="common">Iberian ribbed newt</name>
    <dbReference type="NCBI Taxonomy" id="8319"/>
    <lineage>
        <taxon>Eukaryota</taxon>
        <taxon>Metazoa</taxon>
        <taxon>Chordata</taxon>
        <taxon>Craniata</taxon>
        <taxon>Vertebrata</taxon>
        <taxon>Euteleostomi</taxon>
        <taxon>Amphibia</taxon>
        <taxon>Batrachia</taxon>
        <taxon>Caudata</taxon>
        <taxon>Salamandroidea</taxon>
        <taxon>Salamandridae</taxon>
        <taxon>Pleurodelinae</taxon>
        <taxon>Pleurodeles</taxon>
    </lineage>
</organism>
<gene>
    <name evidence="2" type="ORF">NDU88_005449</name>
</gene>
<evidence type="ECO:0000313" key="3">
    <source>
        <dbReference type="Proteomes" id="UP001066276"/>
    </source>
</evidence>
<feature type="compositionally biased region" description="Basic and acidic residues" evidence="1">
    <location>
        <begin position="107"/>
        <end position="138"/>
    </location>
</feature>
<name>A0AAV7RNB2_PLEWA</name>
<dbReference type="Proteomes" id="UP001066276">
    <property type="component" value="Chromosome 5"/>
</dbReference>
<dbReference type="EMBL" id="JANPWB010000009">
    <property type="protein sequence ID" value="KAJ1152674.1"/>
    <property type="molecule type" value="Genomic_DNA"/>
</dbReference>
<accession>A0AAV7RNB2</accession>
<comment type="caution">
    <text evidence="2">The sequence shown here is derived from an EMBL/GenBank/DDBJ whole genome shotgun (WGS) entry which is preliminary data.</text>
</comment>
<protein>
    <submittedName>
        <fullName evidence="2">Uncharacterized protein</fullName>
    </submittedName>
</protein>
<reference evidence="2" key="1">
    <citation type="journal article" date="2022" name="bioRxiv">
        <title>Sequencing and chromosome-scale assembly of the giantPleurodeles waltlgenome.</title>
        <authorList>
            <person name="Brown T."/>
            <person name="Elewa A."/>
            <person name="Iarovenko S."/>
            <person name="Subramanian E."/>
            <person name="Araus A.J."/>
            <person name="Petzold A."/>
            <person name="Susuki M."/>
            <person name="Suzuki K.-i.T."/>
            <person name="Hayashi T."/>
            <person name="Toyoda A."/>
            <person name="Oliveira C."/>
            <person name="Osipova E."/>
            <person name="Leigh N.D."/>
            <person name="Simon A."/>
            <person name="Yun M.H."/>
        </authorList>
    </citation>
    <scope>NUCLEOTIDE SEQUENCE</scope>
    <source>
        <strain evidence="2">20211129_DDA</strain>
        <tissue evidence="2">Liver</tissue>
    </source>
</reference>
<evidence type="ECO:0000313" key="2">
    <source>
        <dbReference type="EMBL" id="KAJ1152674.1"/>
    </source>
</evidence>
<keyword evidence="3" id="KW-1185">Reference proteome</keyword>
<feature type="region of interest" description="Disordered" evidence="1">
    <location>
        <begin position="74"/>
        <end position="154"/>
    </location>
</feature>
<proteinExistence type="predicted"/>
<dbReference type="AlphaFoldDB" id="A0AAV7RNB2"/>
<sequence>MCRRPFEECFITAFWVGSKWCTAAGCVAPSDDGVPKSHATSRGQCMSRHHRLPRGTQVCPLSCLQLMEAPTASHPSLKAVRQRQDDEDGRSEDSQLECSAYAPLESHGGDLQETERPCRRELTEEPTKGPSEWNEKYNLRLNPPPSQRLRDFMC</sequence>
<evidence type="ECO:0000256" key="1">
    <source>
        <dbReference type="SAM" id="MobiDB-lite"/>
    </source>
</evidence>